<evidence type="ECO:0000256" key="1">
    <source>
        <dbReference type="SAM" id="Phobius"/>
    </source>
</evidence>
<organism evidence="2 3">
    <name type="scientific">Cuscuta australis</name>
    <dbReference type="NCBI Taxonomy" id="267555"/>
    <lineage>
        <taxon>Eukaryota</taxon>
        <taxon>Viridiplantae</taxon>
        <taxon>Streptophyta</taxon>
        <taxon>Embryophyta</taxon>
        <taxon>Tracheophyta</taxon>
        <taxon>Spermatophyta</taxon>
        <taxon>Magnoliopsida</taxon>
        <taxon>eudicotyledons</taxon>
        <taxon>Gunneridae</taxon>
        <taxon>Pentapetalae</taxon>
        <taxon>asterids</taxon>
        <taxon>lamiids</taxon>
        <taxon>Solanales</taxon>
        <taxon>Convolvulaceae</taxon>
        <taxon>Cuscuteae</taxon>
        <taxon>Cuscuta</taxon>
        <taxon>Cuscuta subgen. Grammica</taxon>
        <taxon>Cuscuta sect. Cleistogrammica</taxon>
    </lineage>
</organism>
<accession>A0A328D587</accession>
<evidence type="ECO:0000313" key="3">
    <source>
        <dbReference type="Proteomes" id="UP000249390"/>
    </source>
</evidence>
<protein>
    <submittedName>
        <fullName evidence="2">Uncharacterized protein</fullName>
    </submittedName>
</protein>
<keyword evidence="3" id="KW-1185">Reference proteome</keyword>
<dbReference type="Proteomes" id="UP000249390">
    <property type="component" value="Unassembled WGS sequence"/>
</dbReference>
<gene>
    <name evidence="2" type="ORF">DM860_008700</name>
</gene>
<dbReference type="EMBL" id="NQVE01000192">
    <property type="protein sequence ID" value="RAL41002.1"/>
    <property type="molecule type" value="Genomic_DNA"/>
</dbReference>
<feature type="transmembrane region" description="Helical" evidence="1">
    <location>
        <begin position="29"/>
        <end position="46"/>
    </location>
</feature>
<comment type="caution">
    <text evidence="2">The sequence shown here is derived from an EMBL/GenBank/DDBJ whole genome shotgun (WGS) entry which is preliminary data.</text>
</comment>
<keyword evidence="1" id="KW-0472">Membrane</keyword>
<name>A0A328D587_9ASTE</name>
<sequence length="129" mass="14478">MLITFLLQVCFIICLISLIYMPLLMYVVSLNLVCNSAFLLFFLCFLTKTYMGVGGGDDNGTEQPSTVRCRYRCCRHPAPEVAGHELLCENNPQNCAKKLLHGDQQSTDFEAAIAASLQDRDIIKKHLEC</sequence>
<reference evidence="2 3" key="1">
    <citation type="submission" date="2018-06" db="EMBL/GenBank/DDBJ databases">
        <title>The Genome of Cuscuta australis (Dodder) Provides Insight into the Evolution of Plant Parasitism.</title>
        <authorList>
            <person name="Liu H."/>
        </authorList>
    </citation>
    <scope>NUCLEOTIDE SEQUENCE [LARGE SCALE GENOMIC DNA]</scope>
    <source>
        <strain evidence="3">cv. Yunnan</strain>
        <tissue evidence="2">Vines</tissue>
    </source>
</reference>
<evidence type="ECO:0000313" key="2">
    <source>
        <dbReference type="EMBL" id="RAL41002.1"/>
    </source>
</evidence>
<feature type="transmembrane region" description="Helical" evidence="1">
    <location>
        <begin position="5"/>
        <end position="23"/>
    </location>
</feature>
<proteinExistence type="predicted"/>
<keyword evidence="1" id="KW-1133">Transmembrane helix</keyword>
<keyword evidence="1" id="KW-0812">Transmembrane</keyword>
<dbReference type="AlphaFoldDB" id="A0A328D587"/>